<dbReference type="EMBL" id="POQS01000001">
    <property type="protein sequence ID" value="PND35962.1"/>
    <property type="molecule type" value="Genomic_DNA"/>
</dbReference>
<dbReference type="Proteomes" id="UP000235994">
    <property type="component" value="Unassembled WGS sequence"/>
</dbReference>
<feature type="domain" description="SAF" evidence="1">
    <location>
        <begin position="52"/>
        <end position="116"/>
    </location>
</feature>
<dbReference type="Pfam" id="PF16976">
    <property type="entry name" value="RcpC"/>
    <property type="match status" value="1"/>
</dbReference>
<dbReference type="RefSeq" id="WP_102771877.1">
    <property type="nucleotide sequence ID" value="NZ_POQS01000001.1"/>
</dbReference>
<accession>A0A2N8KRB2</accession>
<name>A0A2N8KRB2_9BURK</name>
<reference evidence="2 3" key="1">
    <citation type="submission" date="2018-01" db="EMBL/GenBank/DDBJ databases">
        <title>The draft genome of an aniline degradation strain ANB-1.</title>
        <authorList>
            <person name="Zhang L."/>
            <person name="Jiang J."/>
        </authorList>
    </citation>
    <scope>NUCLEOTIDE SEQUENCE [LARGE SCALE GENOMIC DNA]</scope>
    <source>
        <strain evidence="2 3">ANB-1</strain>
    </source>
</reference>
<sequence>MKSWLIQARQRLRRGGVYALALGAGLVSAWAVREHVQQRIQVLEAEARVPLVSRLVAAHDLQAGTRLDESHLAVRDIPEQWASSASIDPLDLDGILGATLQSDVARGESLLRAYLSFDAPAPALASRLRAGQRALSVAAADLGGLAQMLRAGDAIDIYVSFTHRQRELTVPVLQGMRVLAVGSQGEDDGDGGSPGNVTLAASPEEAMRFVAARQAGALTALLRHRDDAARVARSPQSDLAALIGLDPAPKAAPGVAILYGDRLDAQADGFPRDAAAGIATDTREERP</sequence>
<dbReference type="InterPro" id="IPR036732">
    <property type="entry name" value="AFP_Neu5c_C_sf"/>
</dbReference>
<evidence type="ECO:0000259" key="1">
    <source>
        <dbReference type="SMART" id="SM00858"/>
    </source>
</evidence>
<dbReference type="NCBIfam" id="TIGR03177">
    <property type="entry name" value="pilus_cpaB"/>
    <property type="match status" value="1"/>
</dbReference>
<organism evidence="2 3">
    <name type="scientific">Achromobacter pulmonis</name>
    <dbReference type="NCBI Taxonomy" id="1389932"/>
    <lineage>
        <taxon>Bacteria</taxon>
        <taxon>Pseudomonadati</taxon>
        <taxon>Pseudomonadota</taxon>
        <taxon>Betaproteobacteria</taxon>
        <taxon>Burkholderiales</taxon>
        <taxon>Alcaligenaceae</taxon>
        <taxon>Achromobacter</taxon>
    </lineage>
</organism>
<dbReference type="Pfam" id="PF08666">
    <property type="entry name" value="SAF"/>
    <property type="match status" value="1"/>
</dbReference>
<proteinExistence type="predicted"/>
<dbReference type="InterPro" id="IPR017592">
    <property type="entry name" value="Pilus_assmbl_Flp-typ_CpaB"/>
</dbReference>
<dbReference type="SUPFAM" id="SSF51269">
    <property type="entry name" value="AFP III-like domain"/>
    <property type="match status" value="1"/>
</dbReference>
<evidence type="ECO:0000313" key="2">
    <source>
        <dbReference type="EMBL" id="PND35962.1"/>
    </source>
</evidence>
<dbReference type="InterPro" id="IPR031571">
    <property type="entry name" value="RcpC_dom"/>
</dbReference>
<protein>
    <submittedName>
        <fullName evidence="2">Flp pilus assembly protein CpaB</fullName>
    </submittedName>
</protein>
<comment type="caution">
    <text evidence="2">The sequence shown here is derived from an EMBL/GenBank/DDBJ whole genome shotgun (WGS) entry which is preliminary data.</text>
</comment>
<gene>
    <name evidence="2" type="primary">cpaB</name>
    <name evidence="2" type="ORF">C1I89_05360</name>
</gene>
<evidence type="ECO:0000313" key="3">
    <source>
        <dbReference type="Proteomes" id="UP000235994"/>
    </source>
</evidence>
<dbReference type="AlphaFoldDB" id="A0A2N8KRB2"/>
<dbReference type="SMART" id="SM00858">
    <property type="entry name" value="SAF"/>
    <property type="match status" value="1"/>
</dbReference>
<dbReference type="CDD" id="cd11614">
    <property type="entry name" value="SAF_CpaB_FlgA_like"/>
    <property type="match status" value="1"/>
</dbReference>
<dbReference type="InterPro" id="IPR013974">
    <property type="entry name" value="SAF"/>
</dbReference>
<keyword evidence="3" id="KW-1185">Reference proteome</keyword>